<dbReference type="RefSeq" id="WP_211972286.1">
    <property type="nucleotide sequence ID" value="NZ_CBFHAM010000020.1"/>
</dbReference>
<name>A0ABS5IWA8_9BACT</name>
<dbReference type="Proteomes" id="UP000676386">
    <property type="component" value="Unassembled WGS sequence"/>
</dbReference>
<gene>
    <name evidence="4" type="ORF">KE626_07660</name>
</gene>
<proteinExistence type="predicted"/>
<dbReference type="Gene3D" id="2.60.120.1440">
    <property type="match status" value="1"/>
</dbReference>
<dbReference type="Pfam" id="PF16344">
    <property type="entry name" value="FecR_C"/>
    <property type="match status" value="1"/>
</dbReference>
<feature type="transmembrane region" description="Helical" evidence="1">
    <location>
        <begin position="95"/>
        <end position="116"/>
    </location>
</feature>
<keyword evidence="1" id="KW-0472">Membrane</keyword>
<evidence type="ECO:0000313" key="4">
    <source>
        <dbReference type="EMBL" id="MBS0027180.1"/>
    </source>
</evidence>
<evidence type="ECO:0000259" key="3">
    <source>
        <dbReference type="Pfam" id="PF16344"/>
    </source>
</evidence>
<protein>
    <submittedName>
        <fullName evidence="4">FecR domain-containing protein</fullName>
    </submittedName>
</protein>
<keyword evidence="1" id="KW-0812">Transmembrane</keyword>
<reference evidence="4 5" key="1">
    <citation type="submission" date="2021-04" db="EMBL/GenBank/DDBJ databases">
        <title>Chitinophaga sp. nov., isolated from the rhizosphere soil.</title>
        <authorList>
            <person name="He S."/>
        </authorList>
    </citation>
    <scope>NUCLEOTIDE SEQUENCE [LARGE SCALE GENOMIC DNA]</scope>
    <source>
        <strain evidence="4 5">2R12</strain>
    </source>
</reference>
<dbReference type="PANTHER" id="PTHR30273">
    <property type="entry name" value="PERIPLASMIC SIGNAL SENSOR AND SIGMA FACTOR ACTIVATOR FECR-RELATED"/>
    <property type="match status" value="1"/>
</dbReference>
<evidence type="ECO:0000256" key="1">
    <source>
        <dbReference type="SAM" id="Phobius"/>
    </source>
</evidence>
<accession>A0ABS5IWA8</accession>
<dbReference type="Pfam" id="PF04773">
    <property type="entry name" value="FecR"/>
    <property type="match status" value="1"/>
</dbReference>
<organism evidence="4 5">
    <name type="scientific">Chitinophaga hostae</name>
    <dbReference type="NCBI Taxonomy" id="2831022"/>
    <lineage>
        <taxon>Bacteria</taxon>
        <taxon>Pseudomonadati</taxon>
        <taxon>Bacteroidota</taxon>
        <taxon>Chitinophagia</taxon>
        <taxon>Chitinophagales</taxon>
        <taxon>Chitinophagaceae</taxon>
        <taxon>Chitinophaga</taxon>
    </lineage>
</organism>
<keyword evidence="1" id="KW-1133">Transmembrane helix</keyword>
<dbReference type="InterPro" id="IPR032508">
    <property type="entry name" value="FecR_C"/>
</dbReference>
<evidence type="ECO:0000313" key="5">
    <source>
        <dbReference type="Proteomes" id="UP000676386"/>
    </source>
</evidence>
<dbReference type="PANTHER" id="PTHR30273:SF2">
    <property type="entry name" value="PROTEIN FECR"/>
    <property type="match status" value="1"/>
</dbReference>
<evidence type="ECO:0000259" key="2">
    <source>
        <dbReference type="Pfam" id="PF04773"/>
    </source>
</evidence>
<comment type="caution">
    <text evidence="4">The sequence shown here is derived from an EMBL/GenBank/DDBJ whole genome shotgun (WGS) entry which is preliminary data.</text>
</comment>
<dbReference type="EMBL" id="JAGTXB010000003">
    <property type="protein sequence ID" value="MBS0027180.1"/>
    <property type="molecule type" value="Genomic_DNA"/>
</dbReference>
<feature type="domain" description="Protein FecR C-terminal" evidence="3">
    <location>
        <begin position="329"/>
        <end position="396"/>
    </location>
</feature>
<keyword evidence="5" id="KW-1185">Reference proteome</keyword>
<sequence>MDKEHLKELLQQYLNNTLSAEELRGLIDQLRGHEHAVELLSVIEEALGSGEFTRLTGSDEKDRIYRNILRKAGAEEGTFTQADENSPLPVKRRTGIWRVAVAAMVLVLAGTSALLIMKYSSHRGGNARQVAKGEILPGRNRAILTLTDGSNIELDSAAKGTLTRQGASAVMKMNNGQLAYNLVNNTAADVAYNTVTTPRGGQYQVVLPDGTKVWLNAASSLYFPTSFTGKERIVKVTGEAYFEVARKEDQPFKVLTQGMEVKVLGTHFNVNAYADETAINTTLIEGKVMVSHQGKNVLINPGQQAQVAEGIRVIQHADIETLMAWKDGRFSYNNMDLKTIMRQISRWYDVDVIFEDKIADSYSMEMSRDVPLSKLLQFMELSGGAHFVINERKVIVRK</sequence>
<dbReference type="InterPro" id="IPR012373">
    <property type="entry name" value="Ferrdict_sens_TM"/>
</dbReference>
<dbReference type="Gene3D" id="3.55.50.30">
    <property type="match status" value="1"/>
</dbReference>
<dbReference type="InterPro" id="IPR006860">
    <property type="entry name" value="FecR"/>
</dbReference>
<feature type="domain" description="FecR protein" evidence="2">
    <location>
        <begin position="194"/>
        <end position="288"/>
    </location>
</feature>